<dbReference type="Proteomes" id="UP001233999">
    <property type="component" value="Unassembled WGS sequence"/>
</dbReference>
<protein>
    <submittedName>
        <fullName evidence="1">Uncharacterized protein</fullName>
    </submittedName>
</protein>
<dbReference type="EMBL" id="JASPKZ010010540">
    <property type="protein sequence ID" value="KAJ9574282.1"/>
    <property type="molecule type" value="Genomic_DNA"/>
</dbReference>
<feature type="non-terminal residue" evidence="1">
    <location>
        <position position="1"/>
    </location>
</feature>
<sequence>RCLGVPSLLLSVQKVLHHLNAAELDSQTPSSLTNRKTCNIYQCKERLPCAYVLVCVLSHEWHFASVNPALCR</sequence>
<reference evidence="1" key="1">
    <citation type="journal article" date="2023" name="IScience">
        <title>Live-bearing cockroach genome reveals convergent evolutionary mechanisms linked to viviparity in insects and beyond.</title>
        <authorList>
            <person name="Fouks B."/>
            <person name="Harrison M.C."/>
            <person name="Mikhailova A.A."/>
            <person name="Marchal E."/>
            <person name="English S."/>
            <person name="Carruthers M."/>
            <person name="Jennings E.C."/>
            <person name="Chiamaka E.L."/>
            <person name="Frigard R.A."/>
            <person name="Pippel M."/>
            <person name="Attardo G.M."/>
            <person name="Benoit J.B."/>
            <person name="Bornberg-Bauer E."/>
            <person name="Tobe S.S."/>
        </authorList>
    </citation>
    <scope>NUCLEOTIDE SEQUENCE</scope>
    <source>
        <strain evidence="1">Stay&amp;Tobe</strain>
    </source>
</reference>
<comment type="caution">
    <text evidence="1">The sequence shown here is derived from an EMBL/GenBank/DDBJ whole genome shotgun (WGS) entry which is preliminary data.</text>
</comment>
<proteinExistence type="predicted"/>
<gene>
    <name evidence="1" type="ORF">L9F63_026073</name>
</gene>
<evidence type="ECO:0000313" key="2">
    <source>
        <dbReference type="Proteomes" id="UP001233999"/>
    </source>
</evidence>
<accession>A0AAD7Z5R3</accession>
<keyword evidence="2" id="KW-1185">Reference proteome</keyword>
<feature type="non-terminal residue" evidence="1">
    <location>
        <position position="72"/>
    </location>
</feature>
<name>A0AAD7Z5R3_DIPPU</name>
<dbReference type="AlphaFoldDB" id="A0AAD7Z5R3"/>
<evidence type="ECO:0000313" key="1">
    <source>
        <dbReference type="EMBL" id="KAJ9574282.1"/>
    </source>
</evidence>
<organism evidence="1 2">
    <name type="scientific">Diploptera punctata</name>
    <name type="common">Pacific beetle cockroach</name>
    <dbReference type="NCBI Taxonomy" id="6984"/>
    <lineage>
        <taxon>Eukaryota</taxon>
        <taxon>Metazoa</taxon>
        <taxon>Ecdysozoa</taxon>
        <taxon>Arthropoda</taxon>
        <taxon>Hexapoda</taxon>
        <taxon>Insecta</taxon>
        <taxon>Pterygota</taxon>
        <taxon>Neoptera</taxon>
        <taxon>Polyneoptera</taxon>
        <taxon>Dictyoptera</taxon>
        <taxon>Blattodea</taxon>
        <taxon>Blaberoidea</taxon>
        <taxon>Blaberidae</taxon>
        <taxon>Diplopterinae</taxon>
        <taxon>Diploptera</taxon>
    </lineage>
</organism>
<reference evidence="1" key="2">
    <citation type="submission" date="2023-05" db="EMBL/GenBank/DDBJ databases">
        <authorList>
            <person name="Fouks B."/>
        </authorList>
    </citation>
    <scope>NUCLEOTIDE SEQUENCE</scope>
    <source>
        <strain evidence="1">Stay&amp;Tobe</strain>
        <tissue evidence="1">Testes</tissue>
    </source>
</reference>